<organism evidence="2 3">
    <name type="scientific">Actinocorallia longicatena</name>
    <dbReference type="NCBI Taxonomy" id="111803"/>
    <lineage>
        <taxon>Bacteria</taxon>
        <taxon>Bacillati</taxon>
        <taxon>Actinomycetota</taxon>
        <taxon>Actinomycetes</taxon>
        <taxon>Streptosporangiales</taxon>
        <taxon>Thermomonosporaceae</taxon>
        <taxon>Actinocorallia</taxon>
    </lineage>
</organism>
<dbReference type="RefSeq" id="WP_344826764.1">
    <property type="nucleotide sequence ID" value="NZ_BAAAUV010000005.1"/>
</dbReference>
<evidence type="ECO:0000313" key="3">
    <source>
        <dbReference type="Proteomes" id="UP001501237"/>
    </source>
</evidence>
<comment type="caution">
    <text evidence="2">The sequence shown here is derived from an EMBL/GenBank/DDBJ whole genome shotgun (WGS) entry which is preliminary data.</text>
</comment>
<protein>
    <recommendedName>
        <fullName evidence="4">Amidohydrolase</fullName>
    </recommendedName>
</protein>
<dbReference type="Gene3D" id="3.40.630.10">
    <property type="entry name" value="Zn peptidases"/>
    <property type="match status" value="2"/>
</dbReference>
<reference evidence="3" key="1">
    <citation type="journal article" date="2019" name="Int. J. Syst. Evol. Microbiol.">
        <title>The Global Catalogue of Microorganisms (GCM) 10K type strain sequencing project: providing services to taxonomists for standard genome sequencing and annotation.</title>
        <authorList>
            <consortium name="The Broad Institute Genomics Platform"/>
            <consortium name="The Broad Institute Genome Sequencing Center for Infectious Disease"/>
            <person name="Wu L."/>
            <person name="Ma J."/>
        </authorList>
    </citation>
    <scope>NUCLEOTIDE SEQUENCE [LARGE SCALE GENOMIC DNA]</scope>
    <source>
        <strain evidence="3">JCM 9377</strain>
    </source>
</reference>
<sequence length="170" mass="17907">MSRAKEIARRWIDVAGAEVTGLADELWGYAEPSLREWRSARATAALLRSHGFEIAWGTGGFPSAFTATLGSGGPAATASAGSAIGHAGALSAARYLAATALDLIERPETLAAIKEEFAERSAAEPWRTLLPDEALAPLHPPPPEFLAATGQDWNPRTRPPLISAEPLGEV</sequence>
<dbReference type="SUPFAM" id="SSF53187">
    <property type="entry name" value="Zn-dependent exopeptidases"/>
    <property type="match status" value="1"/>
</dbReference>
<dbReference type="EMBL" id="BAAAUV010000005">
    <property type="protein sequence ID" value="GAA3208677.1"/>
    <property type="molecule type" value="Genomic_DNA"/>
</dbReference>
<proteinExistence type="predicted"/>
<name>A0ABP6Q894_9ACTN</name>
<feature type="region of interest" description="Disordered" evidence="1">
    <location>
        <begin position="142"/>
        <end position="170"/>
    </location>
</feature>
<evidence type="ECO:0008006" key="4">
    <source>
        <dbReference type="Google" id="ProtNLM"/>
    </source>
</evidence>
<accession>A0ABP6Q894</accession>
<evidence type="ECO:0000256" key="1">
    <source>
        <dbReference type="SAM" id="MobiDB-lite"/>
    </source>
</evidence>
<evidence type="ECO:0000313" key="2">
    <source>
        <dbReference type="EMBL" id="GAA3208677.1"/>
    </source>
</evidence>
<gene>
    <name evidence="2" type="ORF">GCM10010468_25750</name>
</gene>
<dbReference type="Proteomes" id="UP001501237">
    <property type="component" value="Unassembled WGS sequence"/>
</dbReference>
<keyword evidence="3" id="KW-1185">Reference proteome</keyword>